<dbReference type="SUPFAM" id="SSF52151">
    <property type="entry name" value="FabD/lysophospholipase-like"/>
    <property type="match status" value="1"/>
</dbReference>
<reference evidence="4" key="1">
    <citation type="submission" date="2025-08" db="UniProtKB">
        <authorList>
            <consortium name="RefSeq"/>
        </authorList>
    </citation>
    <scope>IDENTIFICATION</scope>
    <source>
        <tissue evidence="4">Gonads</tissue>
    </source>
</reference>
<evidence type="ECO:0000313" key="4">
    <source>
        <dbReference type="RefSeq" id="XP_023930824.1"/>
    </source>
</evidence>
<sequence length="551" mass="62157">MTMRFLVRLLHQRFHSILPQHGRVRNRGGSFMSPCHFTNEKRTILTSPVTLYPRGRHRPPSGSLAKRSGTRQDRRAISDDENNNQRKAPESYKGFRSEEGLKEGWGLRQSSPFNNYNVRRSRDAGAAERGMERYSRESREKSSGELNTLQKSKRIRPRPTEKSMKAEINMLDMDEKEFFHSDSESSDDEDEVEGTPLFDAAKAKLLKETSFIHVAEEQRSKQDQTAHAYRPNIDPRETSIILFPGQGSQFVGMGKKLLGYSNVKDMFEMANEILGYDLLELCLHGPISELNKTVHCQPAVFVTSLAAVEMMKDSNPKVLEKCITTTGFSVGEYAALVFSGAMTFEDGLKLVKTRAQLMQRASEEVPGGLMTVFLWPNTELGEAKQVAMEFCRQKAGIVNPVCSTANYLCFNAKVLGGNIEALKFIEKSKSVFNIPRVKPLPVSGAFHTALMRPIAQEFKKKLDGVKIAVPLIPVQSNVNAKRYRKPDVIKKMLVKQLYSPVKWEQIMQTLYARPKDSAYPDTYELGPGKQLGTLLKSVCQSAHKNYMDTEV</sequence>
<evidence type="ECO:0000259" key="2">
    <source>
        <dbReference type="SMART" id="SM00827"/>
    </source>
</evidence>
<accession>A0A2R2MKT4</accession>
<dbReference type="Pfam" id="PF00698">
    <property type="entry name" value="Acyl_transf_1"/>
    <property type="match status" value="1"/>
</dbReference>
<dbReference type="InParanoid" id="A0A2R2MKT4"/>
<dbReference type="InterPro" id="IPR052760">
    <property type="entry name" value="Mitochondrial_malonyltrans"/>
</dbReference>
<gene>
    <name evidence="4" type="primary">LOC106156376</name>
</gene>
<dbReference type="FunCoup" id="A0A2R2MKT4">
    <property type="interactions" value="1797"/>
</dbReference>
<evidence type="ECO:0000313" key="3">
    <source>
        <dbReference type="Proteomes" id="UP000085678"/>
    </source>
</evidence>
<proteinExistence type="predicted"/>
<feature type="compositionally biased region" description="Basic and acidic residues" evidence="1">
    <location>
        <begin position="120"/>
        <end position="143"/>
    </location>
</feature>
<protein>
    <submittedName>
        <fullName evidence="4">Malonyl-CoA-acyl carrier protein transacylase, mitochondrial-like</fullName>
    </submittedName>
</protein>
<feature type="compositionally biased region" description="Polar residues" evidence="1">
    <location>
        <begin position="108"/>
        <end position="118"/>
    </location>
</feature>
<dbReference type="InterPro" id="IPR016035">
    <property type="entry name" value="Acyl_Trfase/lysoPLipase"/>
</dbReference>
<keyword evidence="3" id="KW-1185">Reference proteome</keyword>
<dbReference type="Proteomes" id="UP000085678">
    <property type="component" value="Unplaced"/>
</dbReference>
<feature type="compositionally biased region" description="Basic and acidic residues" evidence="1">
    <location>
        <begin position="70"/>
        <end position="102"/>
    </location>
</feature>
<feature type="domain" description="Malonyl-CoA:ACP transacylase (MAT)" evidence="2">
    <location>
        <begin position="242"/>
        <end position="547"/>
    </location>
</feature>
<dbReference type="AlphaFoldDB" id="A0A2R2MKT4"/>
<dbReference type="OrthoDB" id="541883at2759"/>
<dbReference type="RefSeq" id="XP_023930824.1">
    <property type="nucleotide sequence ID" value="XM_024075056.1"/>
</dbReference>
<name>A0A2R2MKT4_LINAN</name>
<evidence type="ECO:0000256" key="1">
    <source>
        <dbReference type="SAM" id="MobiDB-lite"/>
    </source>
</evidence>
<dbReference type="GO" id="GO:0016740">
    <property type="term" value="F:transferase activity"/>
    <property type="evidence" value="ECO:0007669"/>
    <property type="project" value="InterPro"/>
</dbReference>
<dbReference type="Gene3D" id="3.40.366.10">
    <property type="entry name" value="Malonyl-Coenzyme A Acyl Carrier Protein, domain 2"/>
    <property type="match status" value="1"/>
</dbReference>
<feature type="region of interest" description="Disordered" evidence="1">
    <location>
        <begin position="51"/>
        <end position="163"/>
    </location>
</feature>
<organism evidence="3 4">
    <name type="scientific">Lingula anatina</name>
    <name type="common">Brachiopod</name>
    <name type="synonym">Lingula unguis</name>
    <dbReference type="NCBI Taxonomy" id="7574"/>
    <lineage>
        <taxon>Eukaryota</taxon>
        <taxon>Metazoa</taxon>
        <taxon>Spiralia</taxon>
        <taxon>Lophotrochozoa</taxon>
        <taxon>Brachiopoda</taxon>
        <taxon>Linguliformea</taxon>
        <taxon>Lingulata</taxon>
        <taxon>Lingulida</taxon>
        <taxon>Linguloidea</taxon>
        <taxon>Lingulidae</taxon>
        <taxon>Lingula</taxon>
    </lineage>
</organism>
<dbReference type="SMART" id="SM00827">
    <property type="entry name" value="PKS_AT"/>
    <property type="match status" value="1"/>
</dbReference>
<dbReference type="PANTHER" id="PTHR47170:SF2">
    <property type="entry name" value="MALONYL-COA:ACP TRANSACYLASE (MAT) DOMAIN-CONTAINING PROTEIN"/>
    <property type="match status" value="1"/>
</dbReference>
<dbReference type="KEGG" id="lak:106156376"/>
<dbReference type="PANTHER" id="PTHR47170">
    <property type="entry name" value="MALONYL-COA ACP TRANSACYLASE, ACP-BINDING"/>
    <property type="match status" value="1"/>
</dbReference>
<dbReference type="InterPro" id="IPR014043">
    <property type="entry name" value="Acyl_transferase_dom"/>
</dbReference>
<dbReference type="STRING" id="7574.A0A2R2MKT4"/>
<dbReference type="Gene3D" id="3.30.70.250">
    <property type="entry name" value="Malonyl-CoA ACP transacylase, ACP-binding"/>
    <property type="match status" value="1"/>
</dbReference>
<dbReference type="GeneID" id="106156376"/>
<dbReference type="InterPro" id="IPR001227">
    <property type="entry name" value="Ac_transferase_dom_sf"/>
</dbReference>